<dbReference type="AlphaFoldDB" id="A0A1T2KX95"/>
<dbReference type="NCBIfam" id="TIGR02807">
    <property type="entry name" value="cas6_cmx6"/>
    <property type="match status" value="1"/>
</dbReference>
<gene>
    <name evidence="1" type="ORF">BOW51_02170</name>
</gene>
<keyword evidence="2" id="KW-1185">Reference proteome</keyword>
<dbReference type="Proteomes" id="UP000190896">
    <property type="component" value="Unassembled WGS sequence"/>
</dbReference>
<reference evidence="1 2" key="1">
    <citation type="submission" date="2016-11" db="EMBL/GenBank/DDBJ databases">
        <title>Mixed transmission modes and dynamic genome evolution in an obligate animal-bacterial symbiosis.</title>
        <authorList>
            <person name="Russell S.L."/>
            <person name="Corbett-Detig R.B."/>
            <person name="Cavanaugh C.M."/>
        </authorList>
    </citation>
    <scope>NUCLEOTIDE SEQUENCE [LARGE SCALE GENOMIC DNA]</scope>
    <source>
        <strain evidence="1">Se-Cadez</strain>
    </source>
</reference>
<dbReference type="Pfam" id="PF09559">
    <property type="entry name" value="Cas6"/>
    <property type="match status" value="1"/>
</dbReference>
<protein>
    <submittedName>
        <fullName evidence="1">Type I-MYXAN CRISPR-associated protein Cas6/Cmx6</fullName>
    </submittedName>
</protein>
<dbReference type="RefSeq" id="WP_078485892.1">
    <property type="nucleotide sequence ID" value="NZ_MPRJ01000009.1"/>
</dbReference>
<accession>A0A1T2KX95</accession>
<dbReference type="EMBL" id="MPRJ01000009">
    <property type="protein sequence ID" value="OOZ37479.1"/>
    <property type="molecule type" value="Genomic_DNA"/>
</dbReference>
<name>A0A1T2KX95_9GAMM</name>
<sequence length="219" mass="24956">MYWQEESNEEQFVVPEDVVDLAFRIDCPTLPVDHAWALSEAIGAELPWFSEEAQTGLHIVHVADTGNGWERPTDADDLLYLSRRTPLVLRLPRHRTQDAHDLCGKTLSIDGHSMKVGNPKQRPLAMTDILYSRYIVCDPNWSEDDFMAWAVEELKGMRLKFKKILCGKGFELKHPDGPIQTRSLMVANLSYEDAVYLQEEGLGPHREMGCGLFIPQKSF</sequence>
<evidence type="ECO:0000313" key="1">
    <source>
        <dbReference type="EMBL" id="OOZ37479.1"/>
    </source>
</evidence>
<evidence type="ECO:0000313" key="2">
    <source>
        <dbReference type="Proteomes" id="UP000190896"/>
    </source>
</evidence>
<organism evidence="1 2">
    <name type="scientific">Solemya velesiana gill symbiont</name>
    <dbReference type="NCBI Taxonomy" id="1918948"/>
    <lineage>
        <taxon>Bacteria</taxon>
        <taxon>Pseudomonadati</taxon>
        <taxon>Pseudomonadota</taxon>
        <taxon>Gammaproteobacteria</taxon>
        <taxon>sulfur-oxidizing symbionts</taxon>
    </lineage>
</organism>
<proteinExistence type="predicted"/>
<comment type="caution">
    <text evidence="1">The sequence shown here is derived from an EMBL/GenBank/DDBJ whole genome shotgun (WGS) entry which is preliminary data.</text>
</comment>
<dbReference type="OrthoDB" id="9779370at2"/>
<dbReference type="InterPro" id="IPR014174">
    <property type="entry name" value="CRISPR-assoc_prot_Cas6/Cmx6"/>
</dbReference>